<dbReference type="GO" id="GO:0008028">
    <property type="term" value="F:monocarboxylic acid transmembrane transporter activity"/>
    <property type="evidence" value="ECO:0007669"/>
    <property type="project" value="TreeGrafter"/>
</dbReference>
<proteinExistence type="predicted"/>
<dbReference type="InterPro" id="IPR050327">
    <property type="entry name" value="Proton-linked_MCT"/>
</dbReference>
<evidence type="ECO:0000256" key="2">
    <source>
        <dbReference type="SAM" id="Phobius"/>
    </source>
</evidence>
<keyword evidence="2" id="KW-0472">Membrane</keyword>
<feature type="compositionally biased region" description="Basic and acidic residues" evidence="1">
    <location>
        <begin position="294"/>
        <end position="303"/>
    </location>
</feature>
<keyword evidence="4" id="KW-1185">Reference proteome</keyword>
<evidence type="ECO:0000313" key="4">
    <source>
        <dbReference type="Proteomes" id="UP000051574"/>
    </source>
</evidence>
<feature type="compositionally biased region" description="Polar residues" evidence="1">
    <location>
        <begin position="260"/>
        <end position="274"/>
    </location>
</feature>
<dbReference type="Gene3D" id="1.20.1250.20">
    <property type="entry name" value="MFS general substrate transporter like domains"/>
    <property type="match status" value="1"/>
</dbReference>
<dbReference type="InterPro" id="IPR036259">
    <property type="entry name" value="MFS_trans_sf"/>
</dbReference>
<evidence type="ECO:0000256" key="1">
    <source>
        <dbReference type="SAM" id="MobiDB-lite"/>
    </source>
</evidence>
<dbReference type="AlphaFoldDB" id="A0A0T6AZA3"/>
<feature type="transmembrane region" description="Helical" evidence="2">
    <location>
        <begin position="416"/>
        <end position="432"/>
    </location>
</feature>
<reference evidence="3 4" key="1">
    <citation type="submission" date="2015-09" db="EMBL/GenBank/DDBJ databases">
        <title>Draft genome of the scarab beetle Oryctes borbonicus.</title>
        <authorList>
            <person name="Meyer J.M."/>
            <person name="Markov G.V."/>
            <person name="Baskaran P."/>
            <person name="Herrmann M."/>
            <person name="Sommer R.J."/>
            <person name="Roedelsperger C."/>
        </authorList>
    </citation>
    <scope>NUCLEOTIDE SEQUENCE [LARGE SCALE GENOMIC DNA]</scope>
    <source>
        <strain evidence="3">OB123</strain>
        <tissue evidence="3">Whole animal</tissue>
    </source>
</reference>
<dbReference type="PANTHER" id="PTHR11360:SF237">
    <property type="entry name" value="MONOCARBOXYLATE TRANSPORTER 12-B-LIKE PROTEIN"/>
    <property type="match status" value="1"/>
</dbReference>
<keyword evidence="2" id="KW-1133">Transmembrane helix</keyword>
<gene>
    <name evidence="3" type="ORF">AMK59_6447</name>
</gene>
<dbReference type="InterPro" id="IPR011701">
    <property type="entry name" value="MFS"/>
</dbReference>
<keyword evidence="2" id="KW-0812">Transmembrane</keyword>
<evidence type="ECO:0000313" key="3">
    <source>
        <dbReference type="EMBL" id="KRT80444.1"/>
    </source>
</evidence>
<sequence length="441" mass="48855">MVATKLVPPNGGYGWIVAGAFSLHHMIVVPLAHSFGLVFKDKFKQKGFSATDITFIVNTNAASTFWCGLLSGALLKQFGYRKVSFLGAVLMTVGIFLTAYAESFTEYMIFYGVIAAIGMGMGTSAYPFALNTYFTTKRGKAFGYAMTVSGCGAALLPQLVSLLLSIYAEKGTVIILSGIASHAFISAALLQPVKRHMKEKIDEEEKGDAADDDNLLTKDQAEHLYPSNDNATKQLVDATKFGSAYSLHSLHSGSVLSLHTESQPRSPSVSCRRNNTQDRKLDRSETLTRLNEKSDDTYLENEKQNALPKNENSNSKSIVANKENKKDSLVSKIIKYIINLFDLELLKDLTFVNIIVGISLGVCSEKSFTLLIAFIMQDYGLSTQQIATFMSVLSITDICFRFVAPYVSDFFKKPVRIMYMWSVLLLIIFRCGKLNKLMFKF</sequence>
<dbReference type="PANTHER" id="PTHR11360">
    <property type="entry name" value="MONOCARBOXYLATE TRANSPORTER"/>
    <property type="match status" value="1"/>
</dbReference>
<dbReference type="EMBL" id="LJIG01022463">
    <property type="protein sequence ID" value="KRT80444.1"/>
    <property type="molecule type" value="Genomic_DNA"/>
</dbReference>
<comment type="caution">
    <text evidence="3">The sequence shown here is derived from an EMBL/GenBank/DDBJ whole genome shotgun (WGS) entry which is preliminary data.</text>
</comment>
<feature type="transmembrane region" description="Helical" evidence="2">
    <location>
        <begin position="386"/>
        <end position="404"/>
    </location>
</feature>
<dbReference type="Pfam" id="PF07690">
    <property type="entry name" value="MFS_1"/>
    <property type="match status" value="1"/>
</dbReference>
<organism evidence="3 4">
    <name type="scientific">Oryctes borbonicus</name>
    <dbReference type="NCBI Taxonomy" id="1629725"/>
    <lineage>
        <taxon>Eukaryota</taxon>
        <taxon>Metazoa</taxon>
        <taxon>Ecdysozoa</taxon>
        <taxon>Arthropoda</taxon>
        <taxon>Hexapoda</taxon>
        <taxon>Insecta</taxon>
        <taxon>Pterygota</taxon>
        <taxon>Neoptera</taxon>
        <taxon>Endopterygota</taxon>
        <taxon>Coleoptera</taxon>
        <taxon>Polyphaga</taxon>
        <taxon>Scarabaeiformia</taxon>
        <taxon>Scarabaeidae</taxon>
        <taxon>Dynastinae</taxon>
        <taxon>Oryctes</taxon>
    </lineage>
</organism>
<feature type="transmembrane region" description="Helical" evidence="2">
    <location>
        <begin position="107"/>
        <end position="129"/>
    </location>
</feature>
<name>A0A0T6AZA3_9SCAR</name>
<feature type="transmembrane region" description="Helical" evidence="2">
    <location>
        <begin position="173"/>
        <end position="190"/>
    </location>
</feature>
<feature type="transmembrane region" description="Helical" evidence="2">
    <location>
        <begin position="12"/>
        <end position="39"/>
    </location>
</feature>
<feature type="transmembrane region" description="Helical" evidence="2">
    <location>
        <begin position="141"/>
        <end position="167"/>
    </location>
</feature>
<dbReference type="SUPFAM" id="SSF103473">
    <property type="entry name" value="MFS general substrate transporter"/>
    <property type="match status" value="1"/>
</dbReference>
<protein>
    <submittedName>
        <fullName evidence="3">Membrane transporter</fullName>
    </submittedName>
</protein>
<feature type="region of interest" description="Disordered" evidence="1">
    <location>
        <begin position="258"/>
        <end position="282"/>
    </location>
</feature>
<feature type="transmembrane region" description="Helical" evidence="2">
    <location>
        <begin position="83"/>
        <end position="101"/>
    </location>
</feature>
<dbReference type="Proteomes" id="UP000051574">
    <property type="component" value="Unassembled WGS sequence"/>
</dbReference>
<dbReference type="OrthoDB" id="410267at2759"/>
<feature type="region of interest" description="Disordered" evidence="1">
    <location>
        <begin position="294"/>
        <end position="318"/>
    </location>
</feature>
<accession>A0A0T6AZA3</accession>